<dbReference type="VEuPathDB" id="TriTrypDB:C4B63_16g87"/>
<dbReference type="VEuPathDB" id="TriTrypDB:TcG_03568"/>
<accession>A0A2V2VLT3</accession>
<dbReference type="Gene3D" id="3.80.10.10">
    <property type="entry name" value="Ribonuclease Inhibitor"/>
    <property type="match status" value="2"/>
</dbReference>
<gene>
    <name evidence="1" type="ORF">C4B63_16g87</name>
</gene>
<comment type="caution">
    <text evidence="1">The sequence shown here is derived from an EMBL/GenBank/DDBJ whole genome shotgun (WGS) entry which is preliminary data.</text>
</comment>
<dbReference type="VEuPathDB" id="TriTrypDB:TcCLB.510513.20"/>
<dbReference type="VEuPathDB" id="TriTrypDB:TCDM_05244"/>
<dbReference type="Proteomes" id="UP000246121">
    <property type="component" value="Unassembled WGS sequence"/>
</dbReference>
<dbReference type="GO" id="GO:0019005">
    <property type="term" value="C:SCF ubiquitin ligase complex"/>
    <property type="evidence" value="ECO:0007669"/>
    <property type="project" value="TreeGrafter"/>
</dbReference>
<dbReference type="EMBL" id="PRFA01000016">
    <property type="protein sequence ID" value="PWU97280.1"/>
    <property type="molecule type" value="Genomic_DNA"/>
</dbReference>
<dbReference type="PANTHER" id="PTHR13318">
    <property type="entry name" value="PARTNER OF PAIRED, ISOFORM B-RELATED"/>
    <property type="match status" value="1"/>
</dbReference>
<dbReference type="SUPFAM" id="SSF52058">
    <property type="entry name" value="L domain-like"/>
    <property type="match status" value="1"/>
</dbReference>
<name>A0A2V2VLT3_TRYCR</name>
<dbReference type="VEuPathDB" id="TriTrypDB:TcCLB.509855.10"/>
<dbReference type="VEuPathDB" id="TriTrypDB:Tc_MARK_9408"/>
<evidence type="ECO:0000313" key="2">
    <source>
        <dbReference type="Proteomes" id="UP000246121"/>
    </source>
</evidence>
<dbReference type="VEuPathDB" id="TriTrypDB:TcYC6_0030750"/>
<dbReference type="InterPro" id="IPR032675">
    <property type="entry name" value="LRR_dom_sf"/>
</dbReference>
<dbReference type="VEuPathDB" id="TriTrypDB:TcBrA4_0137520"/>
<protein>
    <recommendedName>
        <fullName evidence="3">Leucine-rich repeat protein (LRRP)</fullName>
    </recommendedName>
</protein>
<dbReference type="AlphaFoldDB" id="A0A2V2VLT3"/>
<proteinExistence type="predicted"/>
<dbReference type="VEuPathDB" id="TriTrypDB:TCSYLVIO_000157"/>
<dbReference type="OrthoDB" id="120976at2759"/>
<dbReference type="VEuPathDB" id="TriTrypDB:ECC02_002180"/>
<dbReference type="VEuPathDB" id="TriTrypDB:C3747_53g90"/>
<evidence type="ECO:0008006" key="3">
    <source>
        <dbReference type="Google" id="ProtNLM"/>
    </source>
</evidence>
<reference evidence="1 2" key="1">
    <citation type="journal article" date="2018" name="Microb. Genom.">
        <title>Expanding an expanded genome: long-read sequencing of Trypanosoma cruzi.</title>
        <authorList>
            <person name="Berna L."/>
            <person name="Rodriguez M."/>
            <person name="Chiribao M.L."/>
            <person name="Parodi-Talice A."/>
            <person name="Pita S."/>
            <person name="Rijo G."/>
            <person name="Alvarez-Valin F."/>
            <person name="Robello C."/>
        </authorList>
    </citation>
    <scope>NUCLEOTIDE SEQUENCE [LARGE SCALE GENOMIC DNA]</scope>
    <source>
        <strain evidence="1 2">Dm28c</strain>
    </source>
</reference>
<dbReference type="GO" id="GO:0031146">
    <property type="term" value="P:SCF-dependent proteasomal ubiquitin-dependent protein catabolic process"/>
    <property type="evidence" value="ECO:0007669"/>
    <property type="project" value="TreeGrafter"/>
</dbReference>
<sequence length="488" mass="54538">MLSHASNDPLTGALDTLAVLHQVMRFVPYNRRTLCTMRCISKPYRRAVQHPNGPWAGREEIIMSKYGHCIIFNAKDDEEGRSSFRLSSVSPMGRKFTTLGVKMLSRYHKRVADGLTRLALHHSHIDLECFEALAPLTNLRELELASCRQITSIAEASHVANLESLEVNLCPLEPDGAVGLLLPKLKRLKLHACYRLSNLNGIAPETAAALEEVYIENCNIYDGTANEFFMNFTTNLRVLHMPGAHIDTALTFIPEEVRRKSLTSLNLQETSLRFETLCELAPSMQDRLEFLSLDSCTELESFEPLGRLQELRFLDVAESLHGEGLHFLTCCTKLELVRMANSQIENIMFVSSLQSLRVLDAPNSSLGDPSLMFLENLPMLEVVVLTKCLLITNINVLCTCRRIRRIFCANTGVTNEGITLLTGCTELEELDLKMTAVTDVNFLASCPSLKCINVCNAVISCEGCEALLKKNIEVICDSFDTRSDYIDA</sequence>
<organism evidence="1 2">
    <name type="scientific">Trypanosoma cruzi</name>
    <dbReference type="NCBI Taxonomy" id="5693"/>
    <lineage>
        <taxon>Eukaryota</taxon>
        <taxon>Discoba</taxon>
        <taxon>Euglenozoa</taxon>
        <taxon>Kinetoplastea</taxon>
        <taxon>Metakinetoplastina</taxon>
        <taxon>Trypanosomatida</taxon>
        <taxon>Trypanosomatidae</taxon>
        <taxon>Trypanosoma</taxon>
        <taxon>Schizotrypanum</taxon>
    </lineage>
</organism>
<dbReference type="VEuPathDB" id="TriTrypDB:TcCL_ESM04072"/>
<evidence type="ECO:0000313" key="1">
    <source>
        <dbReference type="EMBL" id="PWU97280.1"/>
    </source>
</evidence>
<dbReference type="VEuPathDB" id="TriTrypDB:BCY84_02409"/>